<dbReference type="PANTHER" id="PTHR43157">
    <property type="entry name" value="PHOSPHATIDYLINOSITOL-GLYCAN BIOSYNTHESIS CLASS F PROTEIN-RELATED"/>
    <property type="match status" value="1"/>
</dbReference>
<keyword evidence="3" id="KW-1185">Reference proteome</keyword>
<accession>A0AAE3ZDL6</accession>
<dbReference type="AlphaFoldDB" id="A0AAE3ZDL6"/>
<dbReference type="EMBL" id="JAVDXW010000001">
    <property type="protein sequence ID" value="MDR7301609.1"/>
    <property type="molecule type" value="Genomic_DNA"/>
</dbReference>
<protein>
    <recommendedName>
        <fullName evidence="4">Short chain dehydrogenase</fullName>
    </recommendedName>
</protein>
<keyword evidence="1" id="KW-0560">Oxidoreductase</keyword>
<evidence type="ECO:0000313" key="2">
    <source>
        <dbReference type="EMBL" id="MDR7301609.1"/>
    </source>
</evidence>
<dbReference type="Gene3D" id="3.40.50.720">
    <property type="entry name" value="NAD(P)-binding Rossmann-like Domain"/>
    <property type="match status" value="1"/>
</dbReference>
<reference evidence="2" key="1">
    <citation type="submission" date="2023-07" db="EMBL/GenBank/DDBJ databases">
        <title>Sequencing the genomes of 1000 actinobacteria strains.</title>
        <authorList>
            <person name="Klenk H.-P."/>
        </authorList>
    </citation>
    <scope>NUCLEOTIDE SEQUENCE</scope>
    <source>
        <strain evidence="2">DSM 45977</strain>
    </source>
</reference>
<dbReference type="GO" id="GO:0016491">
    <property type="term" value="F:oxidoreductase activity"/>
    <property type="evidence" value="ECO:0007669"/>
    <property type="project" value="UniProtKB-KW"/>
</dbReference>
<organism evidence="2 3">
    <name type="scientific">Haloactinomyces albus</name>
    <dbReference type="NCBI Taxonomy" id="1352928"/>
    <lineage>
        <taxon>Bacteria</taxon>
        <taxon>Bacillati</taxon>
        <taxon>Actinomycetota</taxon>
        <taxon>Actinomycetes</taxon>
        <taxon>Actinopolysporales</taxon>
        <taxon>Actinopolysporaceae</taxon>
        <taxon>Haloactinomyces</taxon>
    </lineage>
</organism>
<evidence type="ECO:0008006" key="4">
    <source>
        <dbReference type="Google" id="ProtNLM"/>
    </source>
</evidence>
<dbReference type="SUPFAM" id="SSF51735">
    <property type="entry name" value="NAD(P)-binding Rossmann-fold domains"/>
    <property type="match status" value="1"/>
</dbReference>
<proteinExistence type="predicted"/>
<dbReference type="PANTHER" id="PTHR43157:SF31">
    <property type="entry name" value="PHOSPHATIDYLINOSITOL-GLYCAN BIOSYNTHESIS CLASS F PROTEIN"/>
    <property type="match status" value="1"/>
</dbReference>
<comment type="caution">
    <text evidence="2">The sequence shown here is derived from an EMBL/GenBank/DDBJ whole genome shotgun (WGS) entry which is preliminary data.</text>
</comment>
<dbReference type="InterPro" id="IPR036291">
    <property type="entry name" value="NAD(P)-bd_dom_sf"/>
</dbReference>
<dbReference type="Proteomes" id="UP001180845">
    <property type="component" value="Unassembled WGS sequence"/>
</dbReference>
<evidence type="ECO:0000256" key="1">
    <source>
        <dbReference type="ARBA" id="ARBA00023002"/>
    </source>
</evidence>
<name>A0AAE3ZDL6_9ACTN</name>
<gene>
    <name evidence="2" type="ORF">JOF55_001790</name>
</gene>
<sequence>MAGKLDIDDLDHDWHFTPVRAYSAAKLENILFTKELHRRYHSRGIASAAFHPGNVATRFGTQSESRLMRFVTTNRITRAMLIPPEKGADQLVWLAESRPGVDWESGAYYEKRRPAKRISPQTRDIELARRLWNRSEELLADGKCESGCTVIVIAVSGKVRAGPDRQWSWCLRGPDCANRAYQDPWTGARRGG</sequence>
<evidence type="ECO:0000313" key="3">
    <source>
        <dbReference type="Proteomes" id="UP001180845"/>
    </source>
</evidence>